<reference evidence="1 2" key="1">
    <citation type="journal article" date="2018" name="Front. Plant Sci.">
        <title>Red Clover (Trifolium pratense) and Zigzag Clover (T. medium) - A Picture of Genomic Similarities and Differences.</title>
        <authorList>
            <person name="Dluhosova J."/>
            <person name="Istvanek J."/>
            <person name="Nedelnik J."/>
            <person name="Repkova J."/>
        </authorList>
    </citation>
    <scope>NUCLEOTIDE SEQUENCE [LARGE SCALE GENOMIC DNA]</scope>
    <source>
        <strain evidence="2">cv. 10/8</strain>
        <tissue evidence="1">Leaf</tissue>
    </source>
</reference>
<name>A0A392S8Y9_9FABA</name>
<sequence>QQTTSQHPPLVNYVKNLNATLFTEENRAGMDACFRVEQERFLAAMTTHIEANMTTMEAEAWSLNKCINRK</sequence>
<evidence type="ECO:0000313" key="1">
    <source>
        <dbReference type="EMBL" id="MCI44654.1"/>
    </source>
</evidence>
<organism evidence="1 2">
    <name type="scientific">Trifolium medium</name>
    <dbReference type="NCBI Taxonomy" id="97028"/>
    <lineage>
        <taxon>Eukaryota</taxon>
        <taxon>Viridiplantae</taxon>
        <taxon>Streptophyta</taxon>
        <taxon>Embryophyta</taxon>
        <taxon>Tracheophyta</taxon>
        <taxon>Spermatophyta</taxon>
        <taxon>Magnoliopsida</taxon>
        <taxon>eudicotyledons</taxon>
        <taxon>Gunneridae</taxon>
        <taxon>Pentapetalae</taxon>
        <taxon>rosids</taxon>
        <taxon>fabids</taxon>
        <taxon>Fabales</taxon>
        <taxon>Fabaceae</taxon>
        <taxon>Papilionoideae</taxon>
        <taxon>50 kb inversion clade</taxon>
        <taxon>NPAAA clade</taxon>
        <taxon>Hologalegina</taxon>
        <taxon>IRL clade</taxon>
        <taxon>Trifolieae</taxon>
        <taxon>Trifolium</taxon>
    </lineage>
</organism>
<proteinExistence type="predicted"/>
<keyword evidence="2" id="KW-1185">Reference proteome</keyword>
<feature type="non-terminal residue" evidence="1">
    <location>
        <position position="1"/>
    </location>
</feature>
<accession>A0A392S8Y9</accession>
<dbReference type="AlphaFoldDB" id="A0A392S8Y9"/>
<protein>
    <submittedName>
        <fullName evidence="1">Uncharacterized protein</fullName>
    </submittedName>
</protein>
<dbReference type="Proteomes" id="UP000265520">
    <property type="component" value="Unassembled WGS sequence"/>
</dbReference>
<comment type="caution">
    <text evidence="1">The sequence shown here is derived from an EMBL/GenBank/DDBJ whole genome shotgun (WGS) entry which is preliminary data.</text>
</comment>
<dbReference type="EMBL" id="LXQA010333568">
    <property type="protein sequence ID" value="MCI44654.1"/>
    <property type="molecule type" value="Genomic_DNA"/>
</dbReference>
<evidence type="ECO:0000313" key="2">
    <source>
        <dbReference type="Proteomes" id="UP000265520"/>
    </source>
</evidence>